<evidence type="ECO:0000256" key="2">
    <source>
        <dbReference type="ARBA" id="ARBA00022525"/>
    </source>
</evidence>
<evidence type="ECO:0000256" key="4">
    <source>
        <dbReference type="ARBA" id="ARBA00022737"/>
    </source>
</evidence>
<organism evidence="8 9">
    <name type="scientific">Vombatus ursinus</name>
    <name type="common">Common wombat</name>
    <dbReference type="NCBI Taxonomy" id="29139"/>
    <lineage>
        <taxon>Eukaryota</taxon>
        <taxon>Metazoa</taxon>
        <taxon>Chordata</taxon>
        <taxon>Craniata</taxon>
        <taxon>Vertebrata</taxon>
        <taxon>Euteleostomi</taxon>
        <taxon>Mammalia</taxon>
        <taxon>Metatheria</taxon>
        <taxon>Diprotodontia</taxon>
        <taxon>Vombatidae</taxon>
        <taxon>Vombatus</taxon>
    </lineage>
</organism>
<dbReference type="STRING" id="29139.ENSVURP00010019713"/>
<evidence type="ECO:0000256" key="6">
    <source>
        <dbReference type="SAM" id="SignalP"/>
    </source>
</evidence>
<reference evidence="8" key="2">
    <citation type="submission" date="2025-08" db="UniProtKB">
        <authorList>
            <consortium name="Ensembl"/>
        </authorList>
    </citation>
    <scope>IDENTIFICATION</scope>
</reference>
<dbReference type="GO" id="GO:0006508">
    <property type="term" value="P:proteolysis"/>
    <property type="evidence" value="ECO:0007669"/>
    <property type="project" value="TreeGrafter"/>
</dbReference>
<dbReference type="RefSeq" id="XP_027718080.1">
    <property type="nucleotide sequence ID" value="XM_027862279.1"/>
</dbReference>
<dbReference type="GO" id="GO:0030198">
    <property type="term" value="P:extracellular matrix organization"/>
    <property type="evidence" value="ECO:0007669"/>
    <property type="project" value="TreeGrafter"/>
</dbReference>
<dbReference type="InterPro" id="IPR045371">
    <property type="entry name" value="ADAMTS_CR_3"/>
</dbReference>
<name>A0A4X2L6W0_VOMUR</name>
<feature type="compositionally biased region" description="Low complexity" evidence="5">
    <location>
        <begin position="306"/>
        <end position="315"/>
    </location>
</feature>
<dbReference type="Ensembl" id="ENSVURT00010022436.1">
    <property type="protein sequence ID" value="ENSVURP00010019713.1"/>
    <property type="gene ID" value="ENSVURG00010015042.1"/>
</dbReference>
<dbReference type="InterPro" id="IPR010294">
    <property type="entry name" value="ADAMTS_spacer1"/>
</dbReference>
<feature type="region of interest" description="Disordered" evidence="5">
    <location>
        <begin position="91"/>
        <end position="353"/>
    </location>
</feature>
<dbReference type="PANTHER" id="PTHR13723">
    <property type="entry name" value="ADAMTS A DISINTEGRIN AND METALLOPROTEASE WITH THROMBOSPONDIN MOTIFS PROTEASE"/>
    <property type="match status" value="1"/>
</dbReference>
<gene>
    <name evidence="8" type="primary">LOC114043227</name>
</gene>
<dbReference type="FunFam" id="2.60.120.830:FF:000001">
    <property type="entry name" value="A disintegrin and metalloproteinase with thrombospondin motifs 1"/>
    <property type="match status" value="1"/>
</dbReference>
<dbReference type="InterPro" id="IPR010909">
    <property type="entry name" value="PLAC"/>
</dbReference>
<evidence type="ECO:0000313" key="9">
    <source>
        <dbReference type="Proteomes" id="UP000314987"/>
    </source>
</evidence>
<keyword evidence="9" id="KW-1185">Reference proteome</keyword>
<dbReference type="InterPro" id="IPR000884">
    <property type="entry name" value="TSP1_rpt"/>
</dbReference>
<dbReference type="GO" id="GO:0005576">
    <property type="term" value="C:extracellular region"/>
    <property type="evidence" value="ECO:0007669"/>
    <property type="project" value="UniProtKB-SubCell"/>
</dbReference>
<dbReference type="FunFam" id="2.20.100.10:FF:000005">
    <property type="entry name" value="ADAM metallopeptidase with thrombospondin type 1 motif 9"/>
    <property type="match status" value="1"/>
</dbReference>
<dbReference type="Pfam" id="PF19236">
    <property type="entry name" value="ADAMTS_CR_3"/>
    <property type="match status" value="1"/>
</dbReference>
<dbReference type="InterPro" id="IPR050439">
    <property type="entry name" value="ADAMTS_ADAMTS-like"/>
</dbReference>
<keyword evidence="4" id="KW-0677">Repeat</keyword>
<feature type="region of interest" description="Disordered" evidence="5">
    <location>
        <begin position="653"/>
        <end position="713"/>
    </location>
</feature>
<evidence type="ECO:0000256" key="3">
    <source>
        <dbReference type="ARBA" id="ARBA00022729"/>
    </source>
</evidence>
<evidence type="ECO:0000256" key="5">
    <source>
        <dbReference type="SAM" id="MobiDB-lite"/>
    </source>
</evidence>
<dbReference type="Gene3D" id="2.20.100.10">
    <property type="entry name" value="Thrombospondin type-1 (TSP1) repeat"/>
    <property type="match status" value="6"/>
</dbReference>
<dbReference type="Pfam" id="PF05986">
    <property type="entry name" value="ADAMTS_spacer1"/>
    <property type="match status" value="1"/>
</dbReference>
<evidence type="ECO:0000256" key="1">
    <source>
        <dbReference type="ARBA" id="ARBA00004613"/>
    </source>
</evidence>
<keyword evidence="3 6" id="KW-0732">Signal</keyword>
<dbReference type="SMART" id="SM00209">
    <property type="entry name" value="TSP1"/>
    <property type="match status" value="7"/>
</dbReference>
<dbReference type="PANTHER" id="PTHR13723:SF144">
    <property type="entry name" value="ADAMTS-LIKE PROTEIN 4"/>
    <property type="match status" value="1"/>
</dbReference>
<dbReference type="OrthoDB" id="10062690at2759"/>
<dbReference type="Pfam" id="PF08686">
    <property type="entry name" value="PLAC"/>
    <property type="match status" value="1"/>
</dbReference>
<reference evidence="9" key="1">
    <citation type="submission" date="2018-12" db="EMBL/GenBank/DDBJ databases">
        <authorList>
            <person name="Yazar S."/>
        </authorList>
    </citation>
    <scope>NUCLEOTIDE SEQUENCE [LARGE SCALE GENOMIC DNA]</scope>
</reference>
<dbReference type="GeneID" id="114043227"/>
<dbReference type="Pfam" id="PF19030">
    <property type="entry name" value="TSP1_ADAMTS"/>
    <property type="match status" value="6"/>
</dbReference>
<keyword evidence="2" id="KW-0964">Secreted</keyword>
<comment type="subcellular location">
    <subcellularLocation>
        <location evidence="1">Secreted</location>
    </subcellularLocation>
</comment>
<dbReference type="GeneTree" id="ENSGT00940000161136"/>
<feature type="signal peptide" evidence="6">
    <location>
        <begin position="1"/>
        <end position="37"/>
    </location>
</feature>
<dbReference type="Proteomes" id="UP000314987">
    <property type="component" value="Unassembled WGS sequence"/>
</dbReference>
<evidence type="ECO:0000259" key="7">
    <source>
        <dbReference type="PROSITE" id="PS50900"/>
    </source>
</evidence>
<feature type="compositionally biased region" description="Polar residues" evidence="5">
    <location>
        <begin position="217"/>
        <end position="233"/>
    </location>
</feature>
<evidence type="ECO:0000313" key="8">
    <source>
        <dbReference type="Ensembl" id="ENSVURP00010019713.1"/>
    </source>
</evidence>
<feature type="compositionally biased region" description="Pro residues" evidence="5">
    <location>
        <begin position="699"/>
        <end position="710"/>
    </location>
</feature>
<dbReference type="InterPro" id="IPR036383">
    <property type="entry name" value="TSP1_rpt_sf"/>
</dbReference>
<reference evidence="8" key="3">
    <citation type="submission" date="2025-09" db="UniProtKB">
        <authorList>
            <consortium name="Ensembl"/>
        </authorList>
    </citation>
    <scope>IDENTIFICATION</scope>
</reference>
<proteinExistence type="predicted"/>
<feature type="compositionally biased region" description="Polar residues" evidence="5">
    <location>
        <begin position="241"/>
        <end position="288"/>
    </location>
</feature>
<dbReference type="GO" id="GO:0031012">
    <property type="term" value="C:extracellular matrix"/>
    <property type="evidence" value="ECO:0007669"/>
    <property type="project" value="TreeGrafter"/>
</dbReference>
<protein>
    <recommendedName>
        <fullName evidence="7">PLAC domain-containing protein</fullName>
    </recommendedName>
</protein>
<dbReference type="AlphaFoldDB" id="A0A4X2L6W0"/>
<dbReference type="GO" id="GO:0004222">
    <property type="term" value="F:metalloendopeptidase activity"/>
    <property type="evidence" value="ECO:0007669"/>
    <property type="project" value="TreeGrafter"/>
</dbReference>
<dbReference type="PROSITE" id="PS50092">
    <property type="entry name" value="TSP1"/>
    <property type="match status" value="6"/>
</dbReference>
<sequence>MVTSVLATDFDYLLCLWLLRLRPPLMLLLLLPQLSLDQKVSPLHSQQTQPEESKIPEGVWGSWGPWALCSQPCGLGVQRRSRTCQSSTFVLQTGLPLPPRPPRHPEPLPARSRNARPQTPRETFPLYKPEPRGRSGPPGQEEAQETSASRRSRVRDPIKPGMFGYGRVPFALPLHRNRRHPHGRPQTEFPSDEASQTLFPEAEPLQDSKTEDFQADQPVSTQLPQTQISSTVLPPQEDLYSPQNRGTEAPSNTKSLGTQTPPKTTNPKAKSTPTASPRTGNSLNQVHPQRSHHSQQVGPEWRRSPHPSSSAPRARGQGRGQGHQRRREQWAPRSAHQQVVETPPHHSENWLPLLSSGPNSGPLWSLFAPSASALNCPGENEQLRACIRKPCPPEQPDPRALQCAAFDPQEFMGRLYQWEPFTEVQGSQRCELNCRPRGFRFYVRHTEKVQDGTPCQPGAPDICVAGRCLSPGCDGILGSGRRPDGCGVCGGDNSTCHFVSGNFTDRGGLLGYHKILLIPAGASQLQIAQFRPSSNYLALRGPGGKSIINGNWAVDPPGTYTAGGTVFQYTRPPREEGTGESLTAEGPTTQPVDVYMIFQEENPGVSYQYLISSPSLNLGDPTLEPPIPQHLSGDGVKPWGEESNRWGRRQTGEILRQPGERPDHNVPTQFLPEGLKLEPPAPPRSARTPGTLQRQVRIPPLPAPPHPRPPLASSAGYWKRMGYSECSASCGKGVWRPVFRCVSRDSGEEMDEESCVLGARPPTPPEPCHGPPCPPYWEAGEWTSCSRSCGPGTQHRQLRCRQEFGGGGSSVPLERCSHLPRPNVTQTCQLRLCGHWEVRSAWSQCSVRCGRGQRSRQVRCVGNHGDEVSERECASGPPRPPSREACNMGPCTIAWFHSDWSSKCSAECGTGIQRRSVICLGSGESQGAGEEEEGLGGKGRSCPTGSRPPDMRACSLGPCEPTWQWYTGPWGECSVECGSGTQRRDVICVTKLGTEFNVTSPGNCTHLPRPPALQPCRGDGCQDRWFSTPWSTCSRTCLGGVQMREVQCLSANQTLSTRCPLNLRPSRKRPCNNQPCTQHPDDHCQDNSPHCPLVVQARLCVYPYYTATCCRSCAHVQDRAPPEPA</sequence>
<accession>A0A4X2L6W0</accession>
<dbReference type="Gene3D" id="2.60.120.830">
    <property type="match status" value="1"/>
</dbReference>
<dbReference type="SUPFAM" id="SSF82895">
    <property type="entry name" value="TSP-1 type 1 repeat"/>
    <property type="match status" value="6"/>
</dbReference>
<feature type="domain" description="PLAC" evidence="7">
    <location>
        <begin position="1080"/>
        <end position="1117"/>
    </location>
</feature>
<dbReference type="Pfam" id="PF00090">
    <property type="entry name" value="TSP_1"/>
    <property type="match status" value="1"/>
</dbReference>
<dbReference type="PROSITE" id="PS50900">
    <property type="entry name" value="PLAC"/>
    <property type="match status" value="1"/>
</dbReference>
<feature type="chain" id="PRO_5021394880" description="PLAC domain-containing protein" evidence="6">
    <location>
        <begin position="38"/>
        <end position="1125"/>
    </location>
</feature>